<comment type="caution">
    <text evidence="2">The sequence shown here is derived from an EMBL/GenBank/DDBJ whole genome shotgun (WGS) entry which is preliminary data.</text>
</comment>
<evidence type="ECO:0000313" key="2">
    <source>
        <dbReference type="EMBL" id="KYG03651.1"/>
    </source>
</evidence>
<gene>
    <name evidence="2" type="ORF">BE21_50565</name>
</gene>
<sequence length="75" mass="6780">MGGAGGMGEAGGGTGGTGGMAGSGGQGGMASASGTGGGQEPDGGCRVAPGPAENSGRGFAALVALGALFARRRRR</sequence>
<proteinExistence type="predicted"/>
<protein>
    <submittedName>
        <fullName evidence="2">Uncharacterized protein</fullName>
    </submittedName>
</protein>
<name>A0A150TG56_SORCE</name>
<dbReference type="InterPro" id="IPR024038">
    <property type="entry name" value="MYXO-CTERM"/>
</dbReference>
<dbReference type="EMBL" id="JEME01002636">
    <property type="protein sequence ID" value="KYG03651.1"/>
    <property type="molecule type" value="Genomic_DNA"/>
</dbReference>
<evidence type="ECO:0000256" key="1">
    <source>
        <dbReference type="SAM" id="MobiDB-lite"/>
    </source>
</evidence>
<reference evidence="2 3" key="1">
    <citation type="submission" date="2014-02" db="EMBL/GenBank/DDBJ databases">
        <title>The small core and large imbalanced accessory genome model reveals a collaborative survival strategy of Sorangium cellulosum strains in nature.</title>
        <authorList>
            <person name="Han K."/>
            <person name="Peng R."/>
            <person name="Blom J."/>
            <person name="Li Y.-Z."/>
        </authorList>
    </citation>
    <scope>NUCLEOTIDE SEQUENCE [LARGE SCALE GENOMIC DNA]</scope>
    <source>
        <strain evidence="2 3">So0007-03</strain>
    </source>
</reference>
<feature type="region of interest" description="Disordered" evidence="1">
    <location>
        <begin position="1"/>
        <end position="56"/>
    </location>
</feature>
<dbReference type="AlphaFoldDB" id="A0A150TG56"/>
<evidence type="ECO:0000313" key="3">
    <source>
        <dbReference type="Proteomes" id="UP000075502"/>
    </source>
</evidence>
<dbReference type="Proteomes" id="UP000075502">
    <property type="component" value="Unassembled WGS sequence"/>
</dbReference>
<organism evidence="2 3">
    <name type="scientific">Sorangium cellulosum</name>
    <name type="common">Polyangium cellulosum</name>
    <dbReference type="NCBI Taxonomy" id="56"/>
    <lineage>
        <taxon>Bacteria</taxon>
        <taxon>Pseudomonadati</taxon>
        <taxon>Myxococcota</taxon>
        <taxon>Polyangia</taxon>
        <taxon>Polyangiales</taxon>
        <taxon>Polyangiaceae</taxon>
        <taxon>Sorangium</taxon>
    </lineage>
</organism>
<accession>A0A150TG56</accession>
<feature type="compositionally biased region" description="Gly residues" evidence="1">
    <location>
        <begin position="1"/>
        <end position="41"/>
    </location>
</feature>
<dbReference type="NCBIfam" id="TIGR03901">
    <property type="entry name" value="MYXO-CTERM"/>
    <property type="match status" value="1"/>
</dbReference>